<evidence type="ECO:0000313" key="1">
    <source>
        <dbReference type="EMBL" id="KAJ7984628.1"/>
    </source>
</evidence>
<reference evidence="1" key="1">
    <citation type="submission" date="2021-05" db="EMBL/GenBank/DDBJ databases">
        <authorList>
            <person name="Pan Q."/>
            <person name="Jouanno E."/>
            <person name="Zahm M."/>
            <person name="Klopp C."/>
            <person name="Cabau C."/>
            <person name="Louis A."/>
            <person name="Berthelot C."/>
            <person name="Parey E."/>
            <person name="Roest Crollius H."/>
            <person name="Montfort J."/>
            <person name="Robinson-Rechavi M."/>
            <person name="Bouchez O."/>
            <person name="Lampietro C."/>
            <person name="Lopez Roques C."/>
            <person name="Donnadieu C."/>
            <person name="Postlethwait J."/>
            <person name="Bobe J."/>
            <person name="Dillon D."/>
            <person name="Chandos A."/>
            <person name="von Hippel F."/>
            <person name="Guiguen Y."/>
        </authorList>
    </citation>
    <scope>NUCLEOTIDE SEQUENCE</scope>
    <source>
        <strain evidence="1">YG-Jan2019</strain>
    </source>
</reference>
<accession>A0ACC2EZT2</accession>
<gene>
    <name evidence="1" type="ORF">DPEC_G00356740</name>
</gene>
<name>A0ACC2EZT2_DALPE</name>
<sequence length="115" mass="12998">MQRRYTVMCVLIIFGQLSECSGMSLLGQEKRGWTLNSAGYLLGPYAQRTLTVRHGPLLGKRSVWEDDVKQFQNSEHRAVVEDSYIQAILAFITHLRLKDIGGMEGLGAHYLVETK</sequence>
<keyword evidence="2" id="KW-1185">Reference proteome</keyword>
<evidence type="ECO:0000313" key="2">
    <source>
        <dbReference type="Proteomes" id="UP001157502"/>
    </source>
</evidence>
<dbReference type="Proteomes" id="UP001157502">
    <property type="component" value="Chromosome 37"/>
</dbReference>
<dbReference type="EMBL" id="CM055764">
    <property type="protein sequence ID" value="KAJ7984628.1"/>
    <property type="molecule type" value="Genomic_DNA"/>
</dbReference>
<comment type="caution">
    <text evidence="1">The sequence shown here is derived from an EMBL/GenBank/DDBJ whole genome shotgun (WGS) entry which is preliminary data.</text>
</comment>
<organism evidence="1 2">
    <name type="scientific">Dallia pectoralis</name>
    <name type="common">Alaska blackfish</name>
    <dbReference type="NCBI Taxonomy" id="75939"/>
    <lineage>
        <taxon>Eukaryota</taxon>
        <taxon>Metazoa</taxon>
        <taxon>Chordata</taxon>
        <taxon>Craniata</taxon>
        <taxon>Vertebrata</taxon>
        <taxon>Euteleostomi</taxon>
        <taxon>Actinopterygii</taxon>
        <taxon>Neopterygii</taxon>
        <taxon>Teleostei</taxon>
        <taxon>Protacanthopterygii</taxon>
        <taxon>Esociformes</taxon>
        <taxon>Umbridae</taxon>
        <taxon>Dallia</taxon>
    </lineage>
</organism>
<proteinExistence type="predicted"/>
<protein>
    <submittedName>
        <fullName evidence="1">Uncharacterized protein</fullName>
    </submittedName>
</protein>